<feature type="compositionally biased region" description="Low complexity" evidence="1">
    <location>
        <begin position="234"/>
        <end position="243"/>
    </location>
</feature>
<feature type="compositionally biased region" description="Basic and acidic residues" evidence="1">
    <location>
        <begin position="292"/>
        <end position="306"/>
    </location>
</feature>
<gene>
    <name evidence="2" type="ORF">JZO67_002283</name>
</gene>
<accession>A0ABV0ENX9</accession>
<evidence type="ECO:0000256" key="1">
    <source>
        <dbReference type="SAM" id="MobiDB-lite"/>
    </source>
</evidence>
<dbReference type="EMBL" id="JAFREL020000002">
    <property type="protein sequence ID" value="MEO1770331.1"/>
    <property type="molecule type" value="Genomic_DNA"/>
</dbReference>
<keyword evidence="3" id="KW-1185">Reference proteome</keyword>
<reference evidence="2 3" key="2">
    <citation type="submission" date="2024-02" db="EMBL/GenBank/DDBJ databases">
        <title>The Genome Sequence of Enterococcus sp. DIV0159.</title>
        <authorList>
            <person name="Earl A."/>
            <person name="Manson A."/>
            <person name="Gilmore M."/>
            <person name="Sanders J."/>
            <person name="Shea T."/>
            <person name="Howe W."/>
            <person name="Livny J."/>
            <person name="Cuomo C."/>
            <person name="Neafsey D."/>
            <person name="Birren B."/>
        </authorList>
    </citation>
    <scope>NUCLEOTIDE SEQUENCE [LARGE SCALE GENOMIC DNA]</scope>
    <source>
        <strain evidence="2 3">665A</strain>
    </source>
</reference>
<comment type="caution">
    <text evidence="2">The sequence shown here is derived from an EMBL/GenBank/DDBJ whole genome shotgun (WGS) entry which is preliminary data.</text>
</comment>
<dbReference type="Proteomes" id="UP000664357">
    <property type="component" value="Unassembled WGS sequence"/>
</dbReference>
<protein>
    <submittedName>
        <fullName evidence="2">Uncharacterized protein</fullName>
    </submittedName>
</protein>
<feature type="region of interest" description="Disordered" evidence="1">
    <location>
        <begin position="207"/>
        <end position="322"/>
    </location>
</feature>
<reference evidence="2 3" key="1">
    <citation type="submission" date="2021-03" db="EMBL/GenBank/DDBJ databases">
        <authorList>
            <person name="Gilmore M.S."/>
            <person name="Schwartzman J."/>
            <person name="Van Tyne D."/>
            <person name="Martin M."/>
            <person name="Earl A.M."/>
            <person name="Manson A.L."/>
            <person name="Straub T."/>
            <person name="Salamzade R."/>
            <person name="Saavedra J."/>
            <person name="Lebreton F."/>
            <person name="Prichula J."/>
            <person name="Schaufler K."/>
            <person name="Gaca A."/>
            <person name="Sgardioli B."/>
            <person name="Wagenaar J."/>
            <person name="Strong T."/>
        </authorList>
    </citation>
    <scope>NUCLEOTIDE SEQUENCE [LARGE SCALE GENOMIC DNA]</scope>
    <source>
        <strain evidence="2 3">665A</strain>
    </source>
</reference>
<feature type="compositionally biased region" description="Basic and acidic residues" evidence="1">
    <location>
        <begin position="258"/>
        <end position="268"/>
    </location>
</feature>
<name>A0ABV0ENX9_9ENTE</name>
<feature type="compositionally biased region" description="Basic residues" evidence="1">
    <location>
        <begin position="310"/>
        <end position="322"/>
    </location>
</feature>
<feature type="compositionally biased region" description="Basic and acidic residues" evidence="1">
    <location>
        <begin position="207"/>
        <end position="216"/>
    </location>
</feature>
<evidence type="ECO:0000313" key="3">
    <source>
        <dbReference type="Proteomes" id="UP000664357"/>
    </source>
</evidence>
<evidence type="ECO:0000313" key="2">
    <source>
        <dbReference type="EMBL" id="MEO1770331.1"/>
    </source>
</evidence>
<feature type="compositionally biased region" description="Polar residues" evidence="1">
    <location>
        <begin position="246"/>
        <end position="257"/>
    </location>
</feature>
<dbReference type="RefSeq" id="WP_207703001.1">
    <property type="nucleotide sequence ID" value="NZ_JAFREL020000002.1"/>
</dbReference>
<sequence>MTTTELHKRTIFGTRNRNNLELKFADFYTQTKNVSHLIQAAVAVMLRNAFYTEDFSYLAKDLMRKVFLNGEVDASVRHLCIYFEDYFSSEEWQIVINHLYKNEAEYNQLTAEARLHIEPLRPALTSGVQIGERKLNLKTSFLDENGKMHNWNLSNVVSPLSAKERMAILNIFGELTIFQKDGLRQFTKVVWMDFAIDERYRDFDIRNEEDPLHEPKQVIQEQSKKGTKAKRSTKNAASNSKASEITKVSKSNTFSPTKETDKKNEVAKSKKKPVKTPMDRMSSRKNFNPFDGKSKEDRNLELEKALRNKTGGKKKRKRNKRK</sequence>
<organism evidence="2 3">
    <name type="scientific">Candidatus Enterococcus ferrettii</name>
    <dbReference type="NCBI Taxonomy" id="2815324"/>
    <lineage>
        <taxon>Bacteria</taxon>
        <taxon>Bacillati</taxon>
        <taxon>Bacillota</taxon>
        <taxon>Bacilli</taxon>
        <taxon>Lactobacillales</taxon>
        <taxon>Enterococcaceae</taxon>
        <taxon>Enterococcus</taxon>
    </lineage>
</organism>
<proteinExistence type="predicted"/>